<evidence type="ECO:0000313" key="1">
    <source>
        <dbReference type="EMBL" id="KAF5311026.1"/>
    </source>
</evidence>
<name>A0A8H5AUJ3_9AGAR</name>
<dbReference type="OrthoDB" id="3033689at2759"/>
<accession>A0A8H5AUJ3</accession>
<proteinExistence type="predicted"/>
<reference evidence="1 2" key="1">
    <citation type="journal article" date="2020" name="ISME J.">
        <title>Uncovering the hidden diversity of litter-decomposition mechanisms in mushroom-forming fungi.</title>
        <authorList>
            <person name="Floudas D."/>
            <person name="Bentzer J."/>
            <person name="Ahren D."/>
            <person name="Johansson T."/>
            <person name="Persson P."/>
            <person name="Tunlid A."/>
        </authorList>
    </citation>
    <scope>NUCLEOTIDE SEQUENCE [LARGE SCALE GENOMIC DNA]</scope>
    <source>
        <strain evidence="1 2">CBS 101986</strain>
    </source>
</reference>
<keyword evidence="2" id="KW-1185">Reference proteome</keyword>
<comment type="caution">
    <text evidence="1">The sequence shown here is derived from an EMBL/GenBank/DDBJ whole genome shotgun (WGS) entry which is preliminary data.</text>
</comment>
<protein>
    <submittedName>
        <fullName evidence="1">Uncharacterized protein</fullName>
    </submittedName>
</protein>
<dbReference type="Proteomes" id="UP000567179">
    <property type="component" value="Unassembled WGS sequence"/>
</dbReference>
<organism evidence="1 2">
    <name type="scientific">Psilocybe cf. subviscida</name>
    <dbReference type="NCBI Taxonomy" id="2480587"/>
    <lineage>
        <taxon>Eukaryota</taxon>
        <taxon>Fungi</taxon>
        <taxon>Dikarya</taxon>
        <taxon>Basidiomycota</taxon>
        <taxon>Agaricomycotina</taxon>
        <taxon>Agaricomycetes</taxon>
        <taxon>Agaricomycetidae</taxon>
        <taxon>Agaricales</taxon>
        <taxon>Agaricineae</taxon>
        <taxon>Strophariaceae</taxon>
        <taxon>Psilocybe</taxon>
    </lineage>
</organism>
<sequence>MVITMPYYSEQWTSTMVKTSPDMTWPSVLIVTGPSEVGEQGHLRWRVTFIASAARSGHHGRWWDPLLPPFAAKAGCASAVLGAGYRIELLSGVHYNAAARRSKVAEVDSPALVLFQSPPFLHYLLRCVASVCFCELDHFFFCQLPLFYLAVFDRLQALI</sequence>
<gene>
    <name evidence="1" type="ORF">D9619_008105</name>
</gene>
<dbReference type="AlphaFoldDB" id="A0A8H5AUJ3"/>
<dbReference type="EMBL" id="JAACJJ010000057">
    <property type="protein sequence ID" value="KAF5311026.1"/>
    <property type="molecule type" value="Genomic_DNA"/>
</dbReference>
<evidence type="ECO:0000313" key="2">
    <source>
        <dbReference type="Proteomes" id="UP000567179"/>
    </source>
</evidence>